<sequence>MMVANSFDLWQKDAFFSAAEEVQESADIMESAYRTWVRERREGLTHEDLDELYRELKTALGTAKWQLEEFERAVRLSHRQRCDDNTTARHRQFIAAIENQISHVEEALRESFNEEGKQPPQWVNLDQEERDDLALFLSGTSGTLQNAKEEHVELGHSMKGSPRENHYKRKETDFNLNAACNRDMPDEIKGFKDVVTINKDATYIIELEAKEAPGTRDDINCQADRTTGTRRTGNSPPGSWKIVIADEDEHSKKLVPSIEATPKGKGSKAVLWKQRWGEHPQAKRGINWFNQIFGRVGGLQRQLQSPLQLQFSCSVQLTIALMLTIFLIECLLMAQPLGLRLRGKGVGSGMGMCLLYSIQTETEMASIARNQDVRCQSCGQVEEDLFRISWFYKLGKPS</sequence>
<proteinExistence type="predicted"/>
<organism evidence="5 6">
    <name type="scientific">Vitis vinifera</name>
    <name type="common">Grape</name>
    <dbReference type="NCBI Taxonomy" id="29760"/>
    <lineage>
        <taxon>Eukaryota</taxon>
        <taxon>Viridiplantae</taxon>
        <taxon>Streptophyta</taxon>
        <taxon>Embryophyta</taxon>
        <taxon>Tracheophyta</taxon>
        <taxon>Spermatophyta</taxon>
        <taxon>Magnoliopsida</taxon>
        <taxon>eudicotyledons</taxon>
        <taxon>Gunneridae</taxon>
        <taxon>Pentapetalae</taxon>
        <taxon>rosids</taxon>
        <taxon>Vitales</taxon>
        <taxon>Vitaceae</taxon>
        <taxon>Viteae</taxon>
        <taxon>Vitis</taxon>
    </lineage>
</organism>
<keyword evidence="1" id="KW-0653">Protein transport</keyword>
<dbReference type="Pfam" id="PF09177">
    <property type="entry name" value="STX6_10_61_N"/>
    <property type="match status" value="1"/>
</dbReference>
<evidence type="ECO:0000313" key="6">
    <source>
        <dbReference type="Proteomes" id="UP001227230"/>
    </source>
</evidence>
<comment type="subcellular location">
    <subcellularLocation>
        <location evidence="2">Endomembrane system</location>
        <topology evidence="2">Single-pass type IV membrane protein</topology>
    </subcellularLocation>
</comment>
<protein>
    <recommendedName>
        <fullName evidence="4">Syntaxin 6/10/61 N-terminal domain-containing protein</fullName>
    </recommendedName>
</protein>
<dbReference type="InterPro" id="IPR015260">
    <property type="entry name" value="Syntaxin-6/10/61_N"/>
</dbReference>
<keyword evidence="6" id="KW-1185">Reference proteome</keyword>
<evidence type="ECO:0000256" key="1">
    <source>
        <dbReference type="ARBA" id="ARBA00022927"/>
    </source>
</evidence>
<feature type="compositionally biased region" description="Polar residues" evidence="3">
    <location>
        <begin position="223"/>
        <end position="237"/>
    </location>
</feature>
<accession>A0ABY9CTW0</accession>
<dbReference type="PANTHER" id="PTHR34949:SF3">
    <property type="entry name" value="OS08G0244100 PROTEIN"/>
    <property type="match status" value="1"/>
</dbReference>
<evidence type="ECO:0000256" key="2">
    <source>
        <dbReference type="ARBA" id="ARBA00046280"/>
    </source>
</evidence>
<dbReference type="InterPro" id="IPR010989">
    <property type="entry name" value="SNARE"/>
</dbReference>
<dbReference type="PANTHER" id="PTHR34949">
    <property type="entry name" value="OS05G0443700 PROTEIN"/>
    <property type="match status" value="1"/>
</dbReference>
<name>A0ABY9CTW0_VITVI</name>
<dbReference type="CDD" id="cd21442">
    <property type="entry name" value="SNARE_NTD_STX6-like"/>
    <property type="match status" value="1"/>
</dbReference>
<evidence type="ECO:0000256" key="3">
    <source>
        <dbReference type="SAM" id="MobiDB-lite"/>
    </source>
</evidence>
<gene>
    <name evidence="5" type="ORF">VitviT2T_017333</name>
</gene>
<dbReference type="SUPFAM" id="SSF47661">
    <property type="entry name" value="t-snare proteins"/>
    <property type="match status" value="1"/>
</dbReference>
<dbReference type="Gene3D" id="1.20.58.90">
    <property type="match status" value="1"/>
</dbReference>
<evidence type="ECO:0000313" key="5">
    <source>
        <dbReference type="EMBL" id="WJZ98833.1"/>
    </source>
</evidence>
<feature type="domain" description="Syntaxin 6/10/61 N-terminal" evidence="4">
    <location>
        <begin position="13"/>
        <end position="105"/>
    </location>
</feature>
<feature type="region of interest" description="Disordered" evidence="3">
    <location>
        <begin position="216"/>
        <end position="239"/>
    </location>
</feature>
<dbReference type="Proteomes" id="UP001227230">
    <property type="component" value="Chromosome 11"/>
</dbReference>
<evidence type="ECO:0000259" key="4">
    <source>
        <dbReference type="Pfam" id="PF09177"/>
    </source>
</evidence>
<reference evidence="5 6" key="1">
    <citation type="journal article" date="2023" name="Hortic Res">
        <title>The complete reference genome for grapevine (Vitis vinifera L.) genetics and breeding.</title>
        <authorList>
            <person name="Shi X."/>
            <person name="Cao S."/>
            <person name="Wang X."/>
            <person name="Huang S."/>
            <person name="Wang Y."/>
            <person name="Liu Z."/>
            <person name="Liu W."/>
            <person name="Leng X."/>
            <person name="Peng Y."/>
            <person name="Wang N."/>
            <person name="Wang Y."/>
            <person name="Ma Z."/>
            <person name="Xu X."/>
            <person name="Zhang F."/>
            <person name="Xue H."/>
            <person name="Zhong H."/>
            <person name="Wang Y."/>
            <person name="Zhang K."/>
            <person name="Velt A."/>
            <person name="Avia K."/>
            <person name="Holtgrawe D."/>
            <person name="Grimplet J."/>
            <person name="Matus J.T."/>
            <person name="Ware D."/>
            <person name="Wu X."/>
            <person name="Wang H."/>
            <person name="Liu C."/>
            <person name="Fang Y."/>
            <person name="Rustenholz C."/>
            <person name="Cheng Z."/>
            <person name="Xiao H."/>
            <person name="Zhou Y."/>
        </authorList>
    </citation>
    <scope>NUCLEOTIDE SEQUENCE [LARGE SCALE GENOMIC DNA]</scope>
    <source>
        <strain evidence="6">cv. Pinot noir / PN40024</strain>
        <tissue evidence="5">Leaf</tissue>
    </source>
</reference>
<keyword evidence="1" id="KW-0813">Transport</keyword>
<dbReference type="EMBL" id="CP126658">
    <property type="protein sequence ID" value="WJZ98833.1"/>
    <property type="molecule type" value="Genomic_DNA"/>
</dbReference>